<evidence type="ECO:0000256" key="3">
    <source>
        <dbReference type="ARBA" id="ARBA00022960"/>
    </source>
</evidence>
<evidence type="ECO:0000256" key="2">
    <source>
        <dbReference type="ARBA" id="ARBA00013855"/>
    </source>
</evidence>
<dbReference type="GO" id="GO:0008360">
    <property type="term" value="P:regulation of cell shape"/>
    <property type="evidence" value="ECO:0007669"/>
    <property type="project" value="UniProtKB-KW"/>
</dbReference>
<proteinExistence type="inferred from homology"/>
<reference evidence="6" key="2">
    <citation type="journal article" date="2021" name="PeerJ">
        <title>Extensive microbial diversity within the chicken gut microbiome revealed by metagenomics and culture.</title>
        <authorList>
            <person name="Gilroy R."/>
            <person name="Ravi A."/>
            <person name="Getino M."/>
            <person name="Pursley I."/>
            <person name="Horton D.L."/>
            <person name="Alikhan N.F."/>
            <person name="Baker D."/>
            <person name="Gharbi K."/>
            <person name="Hall N."/>
            <person name="Watson M."/>
            <person name="Adriaenssens E.M."/>
            <person name="Foster-Nyarko E."/>
            <person name="Jarju S."/>
            <person name="Secka A."/>
            <person name="Antonio M."/>
            <person name="Oren A."/>
            <person name="Chaudhuri R.R."/>
            <person name="La Ragione R."/>
            <person name="Hildebrand F."/>
            <person name="Pallen M.J."/>
        </authorList>
    </citation>
    <scope>NUCLEOTIDE SEQUENCE</scope>
    <source>
        <strain evidence="6">CHK165-10780</strain>
    </source>
</reference>
<dbReference type="Gene3D" id="2.40.10.340">
    <property type="entry name" value="Rod shape-determining protein MreC, domain 1"/>
    <property type="match status" value="1"/>
</dbReference>
<evidence type="ECO:0000256" key="4">
    <source>
        <dbReference type="ARBA" id="ARBA00032089"/>
    </source>
</evidence>
<protein>
    <recommendedName>
        <fullName evidence="2">Cell shape-determining protein MreC</fullName>
    </recommendedName>
    <alternativeName>
        <fullName evidence="4">Cell shape protein MreC</fullName>
    </alternativeName>
</protein>
<dbReference type="InterPro" id="IPR007221">
    <property type="entry name" value="MreC"/>
</dbReference>
<sequence>MRKRRKVRKILLGLVLLLLLGVFWYALSRRDLYASIESFTKDIFYYFIDFKAEPSNFLDFTLSDEKDKEIAELQSLLELDTSLSRFELLYATTINRTVSPYSNILTIDKGSDDGVLADMAVVSADGMIGTVSKVTKNYAEVSLLSALSSSYQIPVVITLGEKTIYAVLSDYLEDGTFVASGLSVQDKDIVGGIVSTSGLGSFYPSGIYLGEVSKVQSSSDEISLNAIVVPKVQLNQIRYVAILRREVE</sequence>
<comment type="caution">
    <text evidence="6">The sequence shown here is derived from an EMBL/GenBank/DDBJ whole genome shotgun (WGS) entry which is preliminary data.</text>
</comment>
<dbReference type="Proteomes" id="UP000886725">
    <property type="component" value="Unassembled WGS sequence"/>
</dbReference>
<evidence type="ECO:0000313" key="6">
    <source>
        <dbReference type="EMBL" id="HIQ64379.1"/>
    </source>
</evidence>
<dbReference type="PANTHER" id="PTHR34138:SF1">
    <property type="entry name" value="CELL SHAPE-DETERMINING PROTEIN MREC"/>
    <property type="match status" value="1"/>
</dbReference>
<accession>A0A9D0YYE4</accession>
<dbReference type="Pfam" id="PF04085">
    <property type="entry name" value="MreC"/>
    <property type="match status" value="1"/>
</dbReference>
<evidence type="ECO:0000259" key="5">
    <source>
        <dbReference type="Pfam" id="PF04085"/>
    </source>
</evidence>
<keyword evidence="3" id="KW-0133">Cell shape</keyword>
<dbReference type="Gene3D" id="2.40.10.350">
    <property type="entry name" value="Rod shape-determining protein MreC, domain 2"/>
    <property type="match status" value="1"/>
</dbReference>
<dbReference type="InterPro" id="IPR042175">
    <property type="entry name" value="Cell/Rod_MreC_2"/>
</dbReference>
<dbReference type="AlphaFoldDB" id="A0A9D0YYE4"/>
<feature type="domain" description="Rod shape-determining protein MreC beta-barrel core" evidence="5">
    <location>
        <begin position="94"/>
        <end position="243"/>
    </location>
</feature>
<reference evidence="6" key="1">
    <citation type="submission" date="2020-10" db="EMBL/GenBank/DDBJ databases">
        <authorList>
            <person name="Gilroy R."/>
        </authorList>
    </citation>
    <scope>NUCLEOTIDE SEQUENCE</scope>
    <source>
        <strain evidence="6">CHK165-10780</strain>
    </source>
</reference>
<dbReference type="GO" id="GO:0005886">
    <property type="term" value="C:plasma membrane"/>
    <property type="evidence" value="ECO:0007669"/>
    <property type="project" value="TreeGrafter"/>
</dbReference>
<dbReference type="InterPro" id="IPR055342">
    <property type="entry name" value="MreC_beta-barrel_core"/>
</dbReference>
<evidence type="ECO:0000313" key="7">
    <source>
        <dbReference type="Proteomes" id="UP000886725"/>
    </source>
</evidence>
<dbReference type="InterPro" id="IPR042177">
    <property type="entry name" value="Cell/Rod_1"/>
</dbReference>
<name>A0A9D0YYE4_9FIRM</name>
<organism evidence="6 7">
    <name type="scientific">Candidatus Faecenecus gallistercoris</name>
    <dbReference type="NCBI Taxonomy" id="2840793"/>
    <lineage>
        <taxon>Bacteria</taxon>
        <taxon>Bacillati</taxon>
        <taxon>Bacillota</taxon>
        <taxon>Bacillota incertae sedis</taxon>
        <taxon>Candidatus Faecenecus</taxon>
    </lineage>
</organism>
<dbReference type="PANTHER" id="PTHR34138">
    <property type="entry name" value="CELL SHAPE-DETERMINING PROTEIN MREC"/>
    <property type="match status" value="1"/>
</dbReference>
<dbReference type="EMBL" id="DVFU01000029">
    <property type="protein sequence ID" value="HIQ64379.1"/>
    <property type="molecule type" value="Genomic_DNA"/>
</dbReference>
<comment type="similarity">
    <text evidence="1">Belongs to the MreC family.</text>
</comment>
<gene>
    <name evidence="6" type="ORF">IAC85_01430</name>
</gene>
<evidence type="ECO:0000256" key="1">
    <source>
        <dbReference type="ARBA" id="ARBA00009369"/>
    </source>
</evidence>